<evidence type="ECO:0000256" key="10">
    <source>
        <dbReference type="RuleBase" id="RU000579"/>
    </source>
</evidence>
<dbReference type="Proteomes" id="UP001290455">
    <property type="component" value="Unassembled WGS sequence"/>
</dbReference>
<keyword evidence="10" id="KW-0521">NADP</keyword>
<dbReference type="NCBIfam" id="NF004976">
    <property type="entry name" value="PRK06349.1"/>
    <property type="match status" value="1"/>
</dbReference>
<protein>
    <recommendedName>
        <fullName evidence="5 10">Homoserine dehydrogenase</fullName>
        <ecNumber evidence="4 10">1.1.1.3</ecNumber>
    </recommendedName>
</protein>
<evidence type="ECO:0000256" key="6">
    <source>
        <dbReference type="ARBA" id="ARBA00022605"/>
    </source>
</evidence>
<dbReference type="InterPro" id="IPR005106">
    <property type="entry name" value="Asp/hSer_DH_NAD-bd"/>
</dbReference>
<evidence type="ECO:0000256" key="8">
    <source>
        <dbReference type="ARBA" id="ARBA00023002"/>
    </source>
</evidence>
<keyword evidence="15" id="KW-1185">Reference proteome</keyword>
<evidence type="ECO:0000256" key="4">
    <source>
        <dbReference type="ARBA" id="ARBA00013213"/>
    </source>
</evidence>
<dbReference type="PROSITE" id="PS01042">
    <property type="entry name" value="HOMOSER_DHGENASE"/>
    <property type="match status" value="1"/>
</dbReference>
<evidence type="ECO:0000256" key="11">
    <source>
        <dbReference type="RuleBase" id="RU004171"/>
    </source>
</evidence>
<dbReference type="PANTHER" id="PTHR43331:SF1">
    <property type="entry name" value="HOMOSERINE DEHYDROGENASE"/>
    <property type="match status" value="1"/>
</dbReference>
<dbReference type="PANTHER" id="PTHR43331">
    <property type="entry name" value="HOMOSERINE DEHYDROGENASE"/>
    <property type="match status" value="1"/>
</dbReference>
<evidence type="ECO:0000259" key="13">
    <source>
        <dbReference type="Pfam" id="PF03447"/>
    </source>
</evidence>
<dbReference type="EC" id="1.1.1.3" evidence="4 10"/>
<dbReference type="Gene3D" id="3.30.360.10">
    <property type="entry name" value="Dihydrodipicolinate Reductase, domain 2"/>
    <property type="match status" value="1"/>
</dbReference>
<reference evidence="14 15" key="1">
    <citation type="submission" date="2023-11" db="EMBL/GenBank/DDBJ databases">
        <title>Bacillus jintuensis, isolated from a mudflat on the Beibu Gulf coast.</title>
        <authorList>
            <person name="Li M."/>
        </authorList>
    </citation>
    <scope>NUCLEOTIDE SEQUENCE [LARGE SCALE GENOMIC DNA]</scope>
    <source>
        <strain evidence="14 15">31A1R</strain>
    </source>
</reference>
<evidence type="ECO:0000256" key="7">
    <source>
        <dbReference type="ARBA" id="ARBA00022697"/>
    </source>
</evidence>
<dbReference type="InterPro" id="IPR036291">
    <property type="entry name" value="NAD(P)-bd_dom_sf"/>
</dbReference>
<feature type="domain" description="Homoserine dehydrogenase catalytic" evidence="12">
    <location>
        <begin position="137"/>
        <end position="315"/>
    </location>
</feature>
<keyword evidence="8 10" id="KW-0560">Oxidoreductase</keyword>
<sequence length="438" mass="48523">MSSLKVALLGLGTVGKGVYESIIQTHEKKLTEAVGKKVEIVGVLVKDHQKERGIKKDILVTTDVNQILKLPHVDIVFEAIVGIEPANTYIRQFLEKGSHVISANKQLLAYKGKELAEVANKYNRFLTFEAAVAGGIPLLRTIIQLLQVNGITKLEGILNGTSNYILSKMRTEQSNFNEVLKEAQDLGYAEADPSSDVLGTDAFYKLMILSNLIYQKQPNWENVNKVGVNEVSQADILIGERLGFRLKLVATLQKKEQDVLAEVRPVFVSNEHPLYNVEGVDNGIVLNTDLVGTLLLQGPGAGSLATASAMIEDLVYISQKGTPNIQTPRFSYNSLVEGKEEPSIWLTIVELPTDELVKEYKQYSSINFANKDLTAVHQEEIKHNDGYIIGEILVGKSENVERFIEELPQKIRIYPISPKGINIATKNVELTRLQTTTS</sequence>
<dbReference type="RefSeq" id="WP_322444762.1">
    <property type="nucleotide sequence ID" value="NZ_JAXOFX010000001.1"/>
</dbReference>
<dbReference type="SUPFAM" id="SSF55347">
    <property type="entry name" value="Glyceraldehyde-3-phosphate dehydrogenase-like, C-terminal domain"/>
    <property type="match status" value="1"/>
</dbReference>
<dbReference type="Pfam" id="PF00742">
    <property type="entry name" value="Homoserine_dh"/>
    <property type="match status" value="1"/>
</dbReference>
<dbReference type="Gene3D" id="3.40.50.720">
    <property type="entry name" value="NAD(P)-binding Rossmann-like Domain"/>
    <property type="match status" value="1"/>
</dbReference>
<comment type="catalytic activity">
    <reaction evidence="10">
        <text>L-homoserine + NADP(+) = L-aspartate 4-semialdehyde + NADPH + H(+)</text>
        <dbReference type="Rhea" id="RHEA:15761"/>
        <dbReference type="ChEBI" id="CHEBI:15378"/>
        <dbReference type="ChEBI" id="CHEBI:57476"/>
        <dbReference type="ChEBI" id="CHEBI:57783"/>
        <dbReference type="ChEBI" id="CHEBI:58349"/>
        <dbReference type="ChEBI" id="CHEBI:537519"/>
        <dbReference type="EC" id="1.1.1.3"/>
    </reaction>
</comment>
<evidence type="ECO:0000259" key="12">
    <source>
        <dbReference type="Pfam" id="PF00742"/>
    </source>
</evidence>
<dbReference type="SUPFAM" id="SSF51735">
    <property type="entry name" value="NAD(P)-binding Rossmann-fold domains"/>
    <property type="match status" value="1"/>
</dbReference>
<dbReference type="Pfam" id="PF03447">
    <property type="entry name" value="NAD_binding_3"/>
    <property type="match status" value="1"/>
</dbReference>
<accession>A0ABU5ITK3</accession>
<evidence type="ECO:0000256" key="2">
    <source>
        <dbReference type="ARBA" id="ARBA00005062"/>
    </source>
</evidence>
<dbReference type="EMBL" id="JAXOFX010000001">
    <property type="protein sequence ID" value="MDZ5470461.1"/>
    <property type="molecule type" value="Genomic_DNA"/>
</dbReference>
<feature type="domain" description="Aspartate/homoserine dehydrogenase NAD-binding" evidence="13">
    <location>
        <begin position="10"/>
        <end position="127"/>
    </location>
</feature>
<proteinExistence type="inferred from homology"/>
<dbReference type="InterPro" id="IPR019811">
    <property type="entry name" value="HDH_CS"/>
</dbReference>
<keyword evidence="6 10" id="KW-0028">Amino-acid biosynthesis</keyword>
<comment type="pathway">
    <text evidence="2 10">Amino-acid biosynthesis; L-methionine biosynthesis via de novo pathway; L-homoserine from L-aspartate: step 3/3.</text>
</comment>
<comment type="similarity">
    <text evidence="3 11">Belongs to the homoserine dehydrogenase family.</text>
</comment>
<dbReference type="GO" id="GO:0004412">
    <property type="term" value="F:homoserine dehydrogenase activity"/>
    <property type="evidence" value="ECO:0007669"/>
    <property type="project" value="UniProtKB-EC"/>
</dbReference>
<evidence type="ECO:0000256" key="5">
    <source>
        <dbReference type="ARBA" id="ARBA00013376"/>
    </source>
</evidence>
<evidence type="ECO:0000256" key="1">
    <source>
        <dbReference type="ARBA" id="ARBA00005056"/>
    </source>
</evidence>
<comment type="caution">
    <text evidence="14">The sequence shown here is derived from an EMBL/GenBank/DDBJ whole genome shotgun (WGS) entry which is preliminary data.</text>
</comment>
<evidence type="ECO:0000256" key="3">
    <source>
        <dbReference type="ARBA" id="ARBA00006753"/>
    </source>
</evidence>
<gene>
    <name evidence="14" type="ORF">SM124_01745</name>
</gene>
<evidence type="ECO:0000313" key="15">
    <source>
        <dbReference type="Proteomes" id="UP001290455"/>
    </source>
</evidence>
<name>A0ABU5ITK3_9BACI</name>
<evidence type="ECO:0000313" key="14">
    <source>
        <dbReference type="EMBL" id="MDZ5470461.1"/>
    </source>
</evidence>
<dbReference type="InterPro" id="IPR001342">
    <property type="entry name" value="HDH_cat"/>
</dbReference>
<keyword evidence="7 10" id="KW-0791">Threonine biosynthesis</keyword>
<organism evidence="14 15">
    <name type="scientific">Robertmurraya mangrovi</name>
    <dbReference type="NCBI Taxonomy" id="3098077"/>
    <lineage>
        <taxon>Bacteria</taxon>
        <taxon>Bacillati</taxon>
        <taxon>Bacillota</taxon>
        <taxon>Bacilli</taxon>
        <taxon>Bacillales</taxon>
        <taxon>Bacillaceae</taxon>
        <taxon>Robertmurraya</taxon>
    </lineage>
</organism>
<comment type="pathway">
    <text evidence="1 10">Amino-acid biosynthesis; L-threonine biosynthesis; L-threonine from L-aspartate: step 3/5.</text>
</comment>
<keyword evidence="9 10" id="KW-0486">Methionine biosynthesis</keyword>
<evidence type="ECO:0000256" key="9">
    <source>
        <dbReference type="ARBA" id="ARBA00023167"/>
    </source>
</evidence>